<name>A0ACC2QNV0_9NEOP</name>
<dbReference type="Proteomes" id="UP001231649">
    <property type="component" value="Chromosome 19"/>
</dbReference>
<evidence type="ECO:0000313" key="1">
    <source>
        <dbReference type="EMBL" id="KAJ8721026.1"/>
    </source>
</evidence>
<protein>
    <submittedName>
        <fullName evidence="1">Uncharacterized protein</fullName>
    </submittedName>
</protein>
<accession>A0ACC2QNV0</accession>
<evidence type="ECO:0000313" key="2">
    <source>
        <dbReference type="Proteomes" id="UP001231649"/>
    </source>
</evidence>
<keyword evidence="2" id="KW-1185">Reference proteome</keyword>
<sequence>MSSEKKCCVPGCHGNSDAHTVLHLFPNPAKDMDRFMSWVFNIGGDILKFSNEYIYKNQRFCHTHFELKYCCRYNRISNIAVPTLNMPGLSTLKFTTTSIERRPLKSIENVSNILPSTSKGQALKKATFLKSKMTKTEQAFIRN</sequence>
<dbReference type="EMBL" id="CM056795">
    <property type="protein sequence ID" value="KAJ8721026.1"/>
    <property type="molecule type" value="Genomic_DNA"/>
</dbReference>
<organism evidence="1 2">
    <name type="scientific">Mythimna loreyi</name>
    <dbReference type="NCBI Taxonomy" id="667449"/>
    <lineage>
        <taxon>Eukaryota</taxon>
        <taxon>Metazoa</taxon>
        <taxon>Ecdysozoa</taxon>
        <taxon>Arthropoda</taxon>
        <taxon>Hexapoda</taxon>
        <taxon>Insecta</taxon>
        <taxon>Pterygota</taxon>
        <taxon>Neoptera</taxon>
        <taxon>Endopterygota</taxon>
        <taxon>Lepidoptera</taxon>
        <taxon>Glossata</taxon>
        <taxon>Ditrysia</taxon>
        <taxon>Noctuoidea</taxon>
        <taxon>Noctuidae</taxon>
        <taxon>Noctuinae</taxon>
        <taxon>Hadenini</taxon>
        <taxon>Mythimna</taxon>
    </lineage>
</organism>
<comment type="caution">
    <text evidence="1">The sequence shown here is derived from an EMBL/GenBank/DDBJ whole genome shotgun (WGS) entry which is preliminary data.</text>
</comment>
<proteinExistence type="predicted"/>
<reference evidence="1" key="1">
    <citation type="submission" date="2023-03" db="EMBL/GenBank/DDBJ databases">
        <title>Chromosome-level genomes of two armyworms, Mythimna separata and Mythimna loreyi, provide insights into the biosynthesis and reception of sex pheromones.</title>
        <authorList>
            <person name="Zhao H."/>
        </authorList>
    </citation>
    <scope>NUCLEOTIDE SEQUENCE</scope>
    <source>
        <strain evidence="1">BeijingLab</strain>
    </source>
</reference>
<gene>
    <name evidence="1" type="ORF">PYW08_006491</name>
</gene>